<feature type="transmembrane region" description="Helical" evidence="1">
    <location>
        <begin position="12"/>
        <end position="36"/>
    </location>
</feature>
<proteinExistence type="predicted"/>
<dbReference type="NCBIfam" id="TIGR03513">
    <property type="entry name" value="GldL_gliding"/>
    <property type="match status" value="1"/>
</dbReference>
<accession>A0A6C0GLW1</accession>
<sequence>MSAKKGGSSDFFFNKVMPFVYGVGAAIVIVGAMFKIMHWPGAGAMLVIGLSTEAFIFLCSAFAPAAHEPDWTRVYPELADGYTGDSTRTNGKSQAVLPDANLFKPISKELVENLGHSMKGLSESVTKMTNLADASVATNEYVKNVQLASNSIVQMNKSYASTVSAMSEMATASQDAKSYHAQLQTITKNLGALNAVYELELQDTNKHLKAMNAFYGNLTSAMQNMSDASKDTEQFKGELSKLTTNLTSLNRVYGSMLSAMKGQ</sequence>
<dbReference type="EMBL" id="CP048222">
    <property type="protein sequence ID" value="QHT69018.1"/>
    <property type="molecule type" value="Genomic_DNA"/>
</dbReference>
<name>A0A6C0GLW1_9BACT</name>
<keyword evidence="4" id="KW-1185">Reference proteome</keyword>
<feature type="transmembrane region" description="Helical" evidence="1">
    <location>
        <begin position="42"/>
        <end position="63"/>
    </location>
</feature>
<organism evidence="3 4">
    <name type="scientific">Rhodocytophaga rosea</name>
    <dbReference type="NCBI Taxonomy" id="2704465"/>
    <lineage>
        <taxon>Bacteria</taxon>
        <taxon>Pseudomonadati</taxon>
        <taxon>Bacteroidota</taxon>
        <taxon>Cytophagia</taxon>
        <taxon>Cytophagales</taxon>
        <taxon>Rhodocytophagaceae</taxon>
        <taxon>Rhodocytophaga</taxon>
    </lineage>
</organism>
<evidence type="ECO:0000256" key="1">
    <source>
        <dbReference type="SAM" id="Phobius"/>
    </source>
</evidence>
<protein>
    <submittedName>
        <fullName evidence="3">Gliding motility protein GldL</fullName>
    </submittedName>
</protein>
<dbReference type="Proteomes" id="UP000480178">
    <property type="component" value="Chromosome"/>
</dbReference>
<gene>
    <name evidence="3" type="primary">gldL</name>
    <name evidence="3" type="ORF">GXP67_21390</name>
</gene>
<keyword evidence="1" id="KW-1133">Transmembrane helix</keyword>
<dbReference type="AlphaFoldDB" id="A0A6C0GLW1"/>
<dbReference type="RefSeq" id="WP_162445013.1">
    <property type="nucleotide sequence ID" value="NZ_CP048222.1"/>
</dbReference>
<evidence type="ECO:0000259" key="2">
    <source>
        <dbReference type="Pfam" id="PF22827"/>
    </source>
</evidence>
<dbReference type="Pfam" id="PF22827">
    <property type="entry name" value="GldL_N"/>
    <property type="match status" value="1"/>
</dbReference>
<evidence type="ECO:0000313" key="3">
    <source>
        <dbReference type="EMBL" id="QHT69018.1"/>
    </source>
</evidence>
<keyword evidence="1" id="KW-0472">Membrane</keyword>
<reference evidence="3 4" key="1">
    <citation type="submission" date="2020-01" db="EMBL/GenBank/DDBJ databases">
        <authorList>
            <person name="Kim M.K."/>
        </authorList>
    </citation>
    <scope>NUCLEOTIDE SEQUENCE [LARGE SCALE GENOMIC DNA]</scope>
    <source>
        <strain evidence="3 4">172606-1</strain>
    </source>
</reference>
<dbReference type="InterPro" id="IPR019852">
    <property type="entry name" value="Motility-assoc_prot_GldL"/>
</dbReference>
<feature type="domain" description="Gliding motility protein GldL-like N-terminal" evidence="2">
    <location>
        <begin position="20"/>
        <end position="80"/>
    </location>
</feature>
<dbReference type="InterPro" id="IPR055087">
    <property type="entry name" value="GldL-like_N"/>
</dbReference>
<keyword evidence="1" id="KW-0812">Transmembrane</keyword>
<evidence type="ECO:0000313" key="4">
    <source>
        <dbReference type="Proteomes" id="UP000480178"/>
    </source>
</evidence>
<dbReference type="KEGG" id="rhoz:GXP67_21390"/>